<gene>
    <name evidence="1" type="ORF">AELLOGFF_05200</name>
</gene>
<dbReference type="EMBL" id="CACSIP010000030">
    <property type="protein sequence ID" value="CAA0127436.1"/>
    <property type="molecule type" value="Genomic_DNA"/>
</dbReference>
<organism evidence="1 2">
    <name type="scientific">Mycolicibacterium vanbaalenii</name>
    <name type="common">Mycobacterium vanbaalenii</name>
    <dbReference type="NCBI Taxonomy" id="110539"/>
    <lineage>
        <taxon>Bacteria</taxon>
        <taxon>Bacillati</taxon>
        <taxon>Actinomycetota</taxon>
        <taxon>Actinomycetes</taxon>
        <taxon>Mycobacteriales</taxon>
        <taxon>Mycobacteriaceae</taxon>
        <taxon>Mycolicibacterium</taxon>
    </lineage>
</organism>
<keyword evidence="2" id="KW-1185">Reference proteome</keyword>
<protein>
    <submittedName>
        <fullName evidence="1">Uncharacterized protein</fullName>
    </submittedName>
</protein>
<proteinExistence type="predicted"/>
<dbReference type="AlphaFoldDB" id="A0A5S9R480"/>
<dbReference type="RefSeq" id="WP_159232910.1">
    <property type="nucleotide sequence ID" value="NZ_CACSIP010000030.1"/>
</dbReference>
<evidence type="ECO:0000313" key="1">
    <source>
        <dbReference type="EMBL" id="CAA0127436.1"/>
    </source>
</evidence>
<sequence>MNDAAFGGDPGRWPLPPASTPQELWWRAVAAGGQGRYACAMTDLELLRRELSGGRLASLAWSTHASFARQLGWHDRARSLDGKALTLSGDDGEAAADALIGLAADALGVGRFAASARALQRAADLVSGSSVARLPVRFAWVSAELAMSRGDGGAAVDHAERALHLAGTLGSTRHRIKSGVVLAAARCSCGDVAAARRQADEVLVTAGASGLVPLRWAVACLLCDIGSGQHLPAEVAAIRDCCVETVTRRGGVWRSR</sequence>
<accession>A0A5S9R480</accession>
<dbReference type="SUPFAM" id="SSF48452">
    <property type="entry name" value="TPR-like"/>
    <property type="match status" value="2"/>
</dbReference>
<reference evidence="1 2" key="1">
    <citation type="submission" date="2019-11" db="EMBL/GenBank/DDBJ databases">
        <authorList>
            <person name="Holert J."/>
        </authorList>
    </citation>
    <scope>NUCLEOTIDE SEQUENCE [LARGE SCALE GENOMIC DNA]</scope>
    <source>
        <strain evidence="1">BC8_1</strain>
    </source>
</reference>
<dbReference type="Proteomes" id="UP000430146">
    <property type="component" value="Unassembled WGS sequence"/>
</dbReference>
<name>A0A5S9R480_MYCVN</name>
<dbReference type="OrthoDB" id="4377297at2"/>
<dbReference type="InterPro" id="IPR011990">
    <property type="entry name" value="TPR-like_helical_dom_sf"/>
</dbReference>
<evidence type="ECO:0000313" key="2">
    <source>
        <dbReference type="Proteomes" id="UP000430146"/>
    </source>
</evidence>
<dbReference type="Gene3D" id="1.25.40.10">
    <property type="entry name" value="Tetratricopeptide repeat domain"/>
    <property type="match status" value="1"/>
</dbReference>